<dbReference type="EMBL" id="JAVFHQ010000056">
    <property type="protein sequence ID" value="KAK4541173.1"/>
    <property type="molecule type" value="Genomic_DNA"/>
</dbReference>
<dbReference type="PANTHER" id="PTHR13318">
    <property type="entry name" value="PARTNER OF PAIRED, ISOFORM B-RELATED"/>
    <property type="match status" value="1"/>
</dbReference>
<gene>
    <name evidence="2" type="ORF">LTR36_008247</name>
</gene>
<dbReference type="SUPFAM" id="SSF52047">
    <property type="entry name" value="RNI-like"/>
    <property type="match status" value="1"/>
</dbReference>
<organism evidence="2 3">
    <name type="scientific">Oleoguttula mirabilis</name>
    <dbReference type="NCBI Taxonomy" id="1507867"/>
    <lineage>
        <taxon>Eukaryota</taxon>
        <taxon>Fungi</taxon>
        <taxon>Dikarya</taxon>
        <taxon>Ascomycota</taxon>
        <taxon>Pezizomycotina</taxon>
        <taxon>Dothideomycetes</taxon>
        <taxon>Dothideomycetidae</taxon>
        <taxon>Mycosphaerellales</taxon>
        <taxon>Teratosphaeriaceae</taxon>
        <taxon>Oleoguttula</taxon>
    </lineage>
</organism>
<name>A0AAV9J8R3_9PEZI</name>
<feature type="region of interest" description="Disordered" evidence="1">
    <location>
        <begin position="552"/>
        <end position="572"/>
    </location>
</feature>
<dbReference type="GO" id="GO:0019005">
    <property type="term" value="C:SCF ubiquitin ligase complex"/>
    <property type="evidence" value="ECO:0007669"/>
    <property type="project" value="TreeGrafter"/>
</dbReference>
<sequence>MASDDGVLLPADLFHLVTAELAAKALQAESQEAARPEFAALYNCVLSSKYLASAGALSALYRISLHEKSPVKSGGSENNSFADQYLTVMKWSILWRTIILSALGKTLYPYCRHLRELDLRDLSNLIDRLDETRFRAKVTKQFFAGDLARFHFVGAPPGKGRAARLDSKKILLAVGDEITKHAPLLEGLSEPTSSDVLISALPAWTPRLAHLRSLQFWDGKLLADETIRNLLHAHCPRLHALQLYTCTNADSDHHLAAFIGGMQQNTLTSLENNNFCSIGPETCLALNHHGESLTELKLGLEEGGMLALALLKDCTALEDLKITALRQSVDLKATQHEVFVDIVEWLKHCTRLRSIAFDGMISAPDLLLPVLLNKDVTLASLEISAKEGSMYVVKDHRDFHRALGEQTSLKSLHLRADPDPISRDDMDILLDALCSLQNLRELNLYRISDYFSDQHIGQLARRLSRLENLYIGGYGISDSVLANIARLEYIKSVTFAGITSFTVDGLLEFVDQLPEGKSGLVVSVEAAEPESMISEERQDVVREALATKVDGRFEYQPIRDPNVPEFDESDSD</sequence>
<dbReference type="GO" id="GO:0031146">
    <property type="term" value="P:SCF-dependent proteasomal ubiquitin-dependent protein catabolic process"/>
    <property type="evidence" value="ECO:0007669"/>
    <property type="project" value="TreeGrafter"/>
</dbReference>
<accession>A0AAV9J8R3</accession>
<dbReference type="InterPro" id="IPR032675">
    <property type="entry name" value="LRR_dom_sf"/>
</dbReference>
<evidence type="ECO:0008006" key="4">
    <source>
        <dbReference type="Google" id="ProtNLM"/>
    </source>
</evidence>
<protein>
    <recommendedName>
        <fullName evidence="4">RNI-like protein</fullName>
    </recommendedName>
</protein>
<comment type="caution">
    <text evidence="2">The sequence shown here is derived from an EMBL/GenBank/DDBJ whole genome shotgun (WGS) entry which is preliminary data.</text>
</comment>
<keyword evidence="3" id="KW-1185">Reference proteome</keyword>
<dbReference type="Gene3D" id="3.80.10.10">
    <property type="entry name" value="Ribonuclease Inhibitor"/>
    <property type="match status" value="2"/>
</dbReference>
<evidence type="ECO:0000313" key="2">
    <source>
        <dbReference type="EMBL" id="KAK4541173.1"/>
    </source>
</evidence>
<evidence type="ECO:0000313" key="3">
    <source>
        <dbReference type="Proteomes" id="UP001324427"/>
    </source>
</evidence>
<reference evidence="2 3" key="1">
    <citation type="submission" date="2021-11" db="EMBL/GenBank/DDBJ databases">
        <title>Black yeast isolated from Biological Soil Crust.</title>
        <authorList>
            <person name="Kurbessoian T."/>
        </authorList>
    </citation>
    <scope>NUCLEOTIDE SEQUENCE [LARGE SCALE GENOMIC DNA]</scope>
    <source>
        <strain evidence="2 3">CCFEE 5522</strain>
    </source>
</reference>
<dbReference type="Proteomes" id="UP001324427">
    <property type="component" value="Unassembled WGS sequence"/>
</dbReference>
<evidence type="ECO:0000256" key="1">
    <source>
        <dbReference type="SAM" id="MobiDB-lite"/>
    </source>
</evidence>
<proteinExistence type="predicted"/>
<dbReference type="AlphaFoldDB" id="A0AAV9J8R3"/>